<gene>
    <name evidence="2" type="ORF">ABEG18_03345</name>
</gene>
<evidence type="ECO:0000256" key="1">
    <source>
        <dbReference type="SAM" id="MobiDB-lite"/>
    </source>
</evidence>
<feature type="region of interest" description="Disordered" evidence="1">
    <location>
        <begin position="131"/>
        <end position="213"/>
    </location>
</feature>
<dbReference type="InterPro" id="IPR021735">
    <property type="entry name" value="DUF3306"/>
</dbReference>
<dbReference type="Pfam" id="PF11748">
    <property type="entry name" value="DUF3306"/>
    <property type="match status" value="1"/>
</dbReference>
<name>A0AAU7JI43_9HYPH</name>
<evidence type="ECO:0000313" key="2">
    <source>
        <dbReference type="EMBL" id="XBO39830.1"/>
    </source>
</evidence>
<dbReference type="EMBL" id="CP157484">
    <property type="protein sequence ID" value="XBO39830.1"/>
    <property type="molecule type" value="Genomic_DNA"/>
</dbReference>
<reference evidence="2" key="1">
    <citation type="submission" date="2024-05" db="EMBL/GenBank/DDBJ databases">
        <authorList>
            <person name="Kim S."/>
            <person name="Heo J."/>
            <person name="Choi H."/>
            <person name="Choi Y."/>
            <person name="Kwon S.-W."/>
            <person name="Kim Y."/>
        </authorList>
    </citation>
    <scope>NUCLEOTIDE SEQUENCE</scope>
    <source>
        <strain evidence="2">KACC 23698</strain>
    </source>
</reference>
<organism evidence="2">
    <name type="scientific">Alsobacter sp. KACC 23698</name>
    <dbReference type="NCBI Taxonomy" id="3149229"/>
    <lineage>
        <taxon>Bacteria</taxon>
        <taxon>Pseudomonadati</taxon>
        <taxon>Pseudomonadota</taxon>
        <taxon>Alphaproteobacteria</taxon>
        <taxon>Hyphomicrobiales</taxon>
        <taxon>Alsobacteraceae</taxon>
        <taxon>Alsobacter</taxon>
    </lineage>
</organism>
<dbReference type="RefSeq" id="WP_406856682.1">
    <property type="nucleotide sequence ID" value="NZ_CP157484.1"/>
</dbReference>
<accession>A0AAU7JI43</accession>
<feature type="compositionally biased region" description="Basic and acidic residues" evidence="1">
    <location>
        <begin position="7"/>
        <end position="16"/>
    </location>
</feature>
<dbReference type="AlphaFoldDB" id="A0AAU7JI43"/>
<feature type="compositionally biased region" description="Basic and acidic residues" evidence="1">
    <location>
        <begin position="159"/>
        <end position="172"/>
    </location>
</feature>
<sequence length="213" mass="22227">MTGVEDGPARDPERFLARWSRRKRGGVDARPADDGEQAQNPQPPEPGGDGRKPGEPPPLPPVDTLTPESDFSVFLHPGVSSGLRTEALRRLWSLDPAIRDFVGPADYAWDFNRPGAVPGFGPAQAITRLAGALAAPRDAERGTAPDPSRGADPPGVAEDGPRMEPGDERQAARPDAVPESAAGGGPAPGSSPGPKPLLAPIRRHGGAKPRFSS</sequence>
<feature type="region of interest" description="Disordered" evidence="1">
    <location>
        <begin position="1"/>
        <end position="79"/>
    </location>
</feature>
<proteinExistence type="predicted"/>
<protein>
    <submittedName>
        <fullName evidence="2">DUF3306 domain-containing protein</fullName>
    </submittedName>
</protein>